<name>A0A059F3H9_9MICR</name>
<gene>
    <name evidence="2" type="ORF">H312_00966</name>
</gene>
<dbReference type="HOGENOM" id="CLU_1810701_0_0_1"/>
<keyword evidence="3" id="KW-1185">Reference proteome</keyword>
<feature type="transmembrane region" description="Helical" evidence="1">
    <location>
        <begin position="12"/>
        <end position="28"/>
    </location>
</feature>
<feature type="transmembrane region" description="Helical" evidence="1">
    <location>
        <begin position="84"/>
        <end position="104"/>
    </location>
</feature>
<keyword evidence="1" id="KW-1133">Transmembrane helix</keyword>
<evidence type="ECO:0000256" key="1">
    <source>
        <dbReference type="SAM" id="Phobius"/>
    </source>
</evidence>
<evidence type="ECO:0000313" key="3">
    <source>
        <dbReference type="Proteomes" id="UP000030655"/>
    </source>
</evidence>
<keyword evidence="1" id="KW-0812">Transmembrane</keyword>
<dbReference type="VEuPathDB" id="MicrosporidiaDB:H312_00966"/>
<dbReference type="OrthoDB" id="10578910at2759"/>
<reference evidence="2 3" key="2">
    <citation type="submission" date="2014-03" db="EMBL/GenBank/DDBJ databases">
        <title>The Genome Sequence of Anncaliia algerae insect isolate PRA339.</title>
        <authorList>
            <consortium name="The Broad Institute Genome Sequencing Platform"/>
            <consortium name="The Broad Institute Genome Sequencing Center for Infectious Disease"/>
            <person name="Cuomo C."/>
            <person name="Becnel J."/>
            <person name="Sanscrainte N."/>
            <person name="Walker B."/>
            <person name="Young S.K."/>
            <person name="Zeng Q."/>
            <person name="Gargeya S."/>
            <person name="Fitzgerald M."/>
            <person name="Haas B."/>
            <person name="Abouelleil A."/>
            <person name="Alvarado L."/>
            <person name="Arachchi H.M."/>
            <person name="Berlin A.M."/>
            <person name="Chapman S.B."/>
            <person name="Dewar J."/>
            <person name="Goldberg J."/>
            <person name="Griggs A."/>
            <person name="Gujja S."/>
            <person name="Hansen M."/>
            <person name="Howarth C."/>
            <person name="Imamovic A."/>
            <person name="Larimer J."/>
            <person name="McCowan C."/>
            <person name="Murphy C."/>
            <person name="Neiman D."/>
            <person name="Pearson M."/>
            <person name="Priest M."/>
            <person name="Roberts A."/>
            <person name="Saif S."/>
            <person name="Shea T."/>
            <person name="Sisk P."/>
            <person name="Sykes S."/>
            <person name="Wortman J."/>
            <person name="Nusbaum C."/>
            <person name="Birren B."/>
        </authorList>
    </citation>
    <scope>NUCLEOTIDE SEQUENCE [LARGE SCALE GENOMIC DNA]</scope>
    <source>
        <strain evidence="2 3">PRA339</strain>
    </source>
</reference>
<proteinExistence type="predicted"/>
<organism evidence="2 3">
    <name type="scientific">Anncaliia algerae PRA339</name>
    <dbReference type="NCBI Taxonomy" id="1288291"/>
    <lineage>
        <taxon>Eukaryota</taxon>
        <taxon>Fungi</taxon>
        <taxon>Fungi incertae sedis</taxon>
        <taxon>Microsporidia</taxon>
        <taxon>Tubulinosematoidea</taxon>
        <taxon>Tubulinosematidae</taxon>
        <taxon>Anncaliia</taxon>
    </lineage>
</organism>
<sequence>MNESKKCLSKKYIIIIYTLIITLYSILLRKYKEVSMEYPLDISIINTFTLYFISKLIILIKHKPRINYLSFFFLRAHVGKRDNYSALAVLVCASLYLAFEFIYRRNFSKLTSVVVCIFSQSRVILIFLFSIVFLHSKTNFLQL</sequence>
<keyword evidence="1" id="KW-0472">Membrane</keyword>
<dbReference type="AlphaFoldDB" id="A0A059F3H9"/>
<dbReference type="EMBL" id="KK365139">
    <property type="protein sequence ID" value="KCZ81642.1"/>
    <property type="molecule type" value="Genomic_DNA"/>
</dbReference>
<feature type="transmembrane region" description="Helical" evidence="1">
    <location>
        <begin position="110"/>
        <end position="134"/>
    </location>
</feature>
<reference evidence="3" key="1">
    <citation type="submission" date="2013-02" db="EMBL/GenBank/DDBJ databases">
        <authorList>
            <consortium name="The Broad Institute Genome Sequencing Platform"/>
            <person name="Cuomo C."/>
            <person name="Becnel J."/>
            <person name="Sanscrainte N."/>
            <person name="Walker B."/>
            <person name="Young S.K."/>
            <person name="Zeng Q."/>
            <person name="Gargeya S."/>
            <person name="Fitzgerald M."/>
            <person name="Haas B."/>
            <person name="Abouelleil A."/>
            <person name="Alvarado L."/>
            <person name="Arachchi H.M."/>
            <person name="Berlin A.M."/>
            <person name="Chapman S.B."/>
            <person name="Dewar J."/>
            <person name="Goldberg J."/>
            <person name="Griggs A."/>
            <person name="Gujja S."/>
            <person name="Hansen M."/>
            <person name="Howarth C."/>
            <person name="Imamovic A."/>
            <person name="Larimer J."/>
            <person name="McCowan C."/>
            <person name="Murphy C."/>
            <person name="Neiman D."/>
            <person name="Pearson M."/>
            <person name="Priest M."/>
            <person name="Roberts A."/>
            <person name="Saif S."/>
            <person name="Shea T."/>
            <person name="Sisk P."/>
            <person name="Sykes S."/>
            <person name="Wortman J."/>
            <person name="Nusbaum C."/>
            <person name="Birren B."/>
        </authorList>
    </citation>
    <scope>NUCLEOTIDE SEQUENCE [LARGE SCALE GENOMIC DNA]</scope>
    <source>
        <strain evidence="3">PRA339</strain>
    </source>
</reference>
<accession>A0A059F3H9</accession>
<evidence type="ECO:0000313" key="2">
    <source>
        <dbReference type="EMBL" id="KCZ81642.1"/>
    </source>
</evidence>
<feature type="transmembrane region" description="Helical" evidence="1">
    <location>
        <begin position="40"/>
        <end position="60"/>
    </location>
</feature>
<protein>
    <submittedName>
        <fullName evidence="2">Uncharacterized protein</fullName>
    </submittedName>
</protein>
<feature type="non-terminal residue" evidence="2">
    <location>
        <position position="143"/>
    </location>
</feature>
<dbReference type="Proteomes" id="UP000030655">
    <property type="component" value="Unassembled WGS sequence"/>
</dbReference>